<dbReference type="SUPFAM" id="SSF48452">
    <property type="entry name" value="TPR-like"/>
    <property type="match status" value="2"/>
</dbReference>
<proteinExistence type="predicted"/>
<dbReference type="PANTHER" id="PTHR45586:SF1">
    <property type="entry name" value="LIPOPOLYSACCHARIDE ASSEMBLY PROTEIN B"/>
    <property type="match status" value="1"/>
</dbReference>
<keyword evidence="2 3" id="KW-0802">TPR repeat</keyword>
<reference evidence="4" key="1">
    <citation type="journal article" date="2013" name="Extremophiles">
        <title>Proteinivorax tanatarense gen. nov., sp. nov., an anaerobic, haloalkaliphilic, proteolytic bacterium isolated from a decaying algal bloom, and proposal of Proteinivoraceae fam. nov.</title>
        <authorList>
            <person name="Kevbrin V."/>
            <person name="Boltyanskaya Y."/>
            <person name="Zhilina T."/>
            <person name="Kolganova T."/>
            <person name="Lavrentjeva E."/>
            <person name="Kuznetsov B."/>
        </authorList>
    </citation>
    <scope>NUCLEOTIDE SEQUENCE</scope>
    <source>
        <strain evidence="4">Z-910T</strain>
    </source>
</reference>
<dbReference type="EMBL" id="CP158367">
    <property type="protein sequence ID" value="XBX73813.1"/>
    <property type="molecule type" value="Genomic_DNA"/>
</dbReference>
<accession>A0AAU7VI43</accession>
<evidence type="ECO:0000313" key="4">
    <source>
        <dbReference type="EMBL" id="XBX73813.1"/>
    </source>
</evidence>
<feature type="repeat" description="TPR" evidence="3">
    <location>
        <begin position="147"/>
        <end position="180"/>
    </location>
</feature>
<feature type="repeat" description="TPR" evidence="3">
    <location>
        <begin position="13"/>
        <end position="46"/>
    </location>
</feature>
<evidence type="ECO:0000256" key="3">
    <source>
        <dbReference type="PROSITE-ProRule" id="PRU00339"/>
    </source>
</evidence>
<dbReference type="InterPro" id="IPR019734">
    <property type="entry name" value="TPR_rpt"/>
</dbReference>
<evidence type="ECO:0000256" key="1">
    <source>
        <dbReference type="ARBA" id="ARBA00022737"/>
    </source>
</evidence>
<gene>
    <name evidence="4" type="ORF">PRVXT_001817</name>
</gene>
<keyword evidence="1" id="KW-0677">Repeat</keyword>
<evidence type="ECO:0000256" key="2">
    <source>
        <dbReference type="ARBA" id="ARBA00022803"/>
    </source>
</evidence>
<dbReference type="SMART" id="SM00028">
    <property type="entry name" value="TPR"/>
    <property type="match status" value="6"/>
</dbReference>
<dbReference type="Pfam" id="PF13181">
    <property type="entry name" value="TPR_8"/>
    <property type="match status" value="3"/>
</dbReference>
<name>A0AAU7VI43_9FIRM</name>
<dbReference type="RefSeq" id="WP_350342575.1">
    <property type="nucleotide sequence ID" value="NZ_CP158367.1"/>
</dbReference>
<dbReference type="InterPro" id="IPR051012">
    <property type="entry name" value="CellSynth/LPSAsmb/PSIAsmb"/>
</dbReference>
<organism evidence="4">
    <name type="scientific">Proteinivorax tanatarense</name>
    <dbReference type="NCBI Taxonomy" id="1260629"/>
    <lineage>
        <taxon>Bacteria</taxon>
        <taxon>Bacillati</taxon>
        <taxon>Bacillota</taxon>
        <taxon>Clostridia</taxon>
        <taxon>Eubacteriales</taxon>
        <taxon>Proteinivoracaceae</taxon>
        <taxon>Proteinivorax</taxon>
    </lineage>
</organism>
<dbReference type="PROSITE" id="PS50005">
    <property type="entry name" value="TPR"/>
    <property type="match status" value="2"/>
</dbReference>
<dbReference type="InterPro" id="IPR011990">
    <property type="entry name" value="TPR-like_helical_dom_sf"/>
</dbReference>
<sequence>MGYTNVIPFSRGADFYYARANNSYLKNNMEEAITYLKRAIQVEPDNLINQFNLASMFSEVEKFEESNKLLKSIVKKDKENSMPECWYYLAYNYGQTDNYIKVKECLDKYLQLSPKGEYASQAEEILSNIKNFQYEFEAKDQQELQKIEKVCSDGINLVEQGNFDEAIKMFNKAVDINKNFIAPRNNIALCYFYKGNIQEAINTCKEALKIDAENIYSLSNLLIFYYKLGNEVAFKNTLNSLTSLEPMHIDEEIKLGMTYGTVGKHSWAYAMFNSIVEEEPRNFQIVYFSAVAAFNMRKFKLAQKHLNRLKEIEPQNPYTELYEGYIKDIVEGKSLFKPISYEIKLPYNSVLEIIKKLGKSDEGQLKKTIDDTKLIEDIKWALKKEETMTKIIIDLIVSMGNSMLNSILIGFIYDLQIKYEDRNYAFNEMSNQEISFAESSNWAPRLKKQKFTSKQQEVLEEALKYLQGEFDLAQVYAAQSIWLEFVKENNPIIKKTDLWAASLVVLVVLETSNCGEETKGEVFNHFSVNCKGVTTKVRKLKKGLKSF</sequence>
<reference evidence="4" key="2">
    <citation type="submission" date="2024-06" db="EMBL/GenBank/DDBJ databases">
        <authorList>
            <person name="Petrova K.O."/>
            <person name="Toshchakov S.V."/>
            <person name="Boltjanskaja Y.V."/>
            <person name="Kevbrin V."/>
        </authorList>
    </citation>
    <scope>NUCLEOTIDE SEQUENCE</scope>
    <source>
        <strain evidence="4">Z-910T</strain>
    </source>
</reference>
<dbReference type="AlphaFoldDB" id="A0AAU7VI43"/>
<protein>
    <submittedName>
        <fullName evidence="4">Tetratricopeptide repeat protein</fullName>
    </submittedName>
</protein>
<dbReference type="PANTHER" id="PTHR45586">
    <property type="entry name" value="TPR REPEAT-CONTAINING PROTEIN PA4667"/>
    <property type="match status" value="1"/>
</dbReference>
<dbReference type="Gene3D" id="1.25.40.10">
    <property type="entry name" value="Tetratricopeptide repeat domain"/>
    <property type="match status" value="3"/>
</dbReference>